<evidence type="ECO:0000256" key="1">
    <source>
        <dbReference type="SAM" id="SignalP"/>
    </source>
</evidence>
<sequence>MKLAKTFLFLTALFLPTAILAADIQPAIENTQGVKYMTLSARQFSLAQIGALTANGDTENLKIAVNTALNNGLTINEIQDAMVQLYAYTGFPRSLNALGVLSQAVKERQDKGEKTEWGKTATSLPANTDMLALGSKTQTELTGQKVDLSALSPDIDRYLKTHLFGDIFASDLLNWQERELITVAALSHMQGTQSQLEAHETISKKNGITDTQIQAVKSVALPALSQFPIGAKNDAYAQYFVGQSYLAPISTEQVKIFNVTFEPACRNNWHTHRATKGGGQMLIVTAGRGYYQEWGKPAQALNPGDVVHIPANVKHWHGAARDSWFQHLAVELDGENTSNEWHEPVSEADYEKLK</sequence>
<dbReference type="InterPro" id="IPR011051">
    <property type="entry name" value="RmlC_Cupin_sf"/>
</dbReference>
<reference evidence="5" key="1">
    <citation type="journal article" date="2010" name="BMC Genomics">
        <title>A genomic perspective on the potential of Actinobacillus succinogenes for industrial succinate production.</title>
        <authorList>
            <person name="McKinlay J.B."/>
            <person name="Laivenieks M."/>
            <person name="Schindler B.D."/>
            <person name="McKinlay A.A."/>
            <person name="Siddaramappa S."/>
            <person name="Challacombe J.F."/>
            <person name="Lowry S.R."/>
            <person name="Clum A."/>
            <person name="Lapidus A.L."/>
            <person name="Burkhart K.B."/>
            <person name="Harkins V."/>
            <person name="Vieille C."/>
        </authorList>
    </citation>
    <scope>NUCLEOTIDE SEQUENCE [LARGE SCALE GENOMIC DNA]</scope>
    <source>
        <strain evidence="5">ATCC 55618 / DSM 22257 / CCUG 43843 / 130Z</strain>
    </source>
</reference>
<dbReference type="InterPro" id="IPR029032">
    <property type="entry name" value="AhpD-like"/>
</dbReference>
<dbReference type="SUPFAM" id="SSF51182">
    <property type="entry name" value="RmlC-like cupins"/>
    <property type="match status" value="1"/>
</dbReference>
<feature type="domain" description="Cupin type-2" evidence="3">
    <location>
        <begin position="259"/>
        <end position="321"/>
    </location>
</feature>
<organism evidence="4 5">
    <name type="scientific">Actinobacillus succinogenes (strain ATCC 55618 / DSM 22257 / CCUG 43843 / 130Z)</name>
    <dbReference type="NCBI Taxonomy" id="339671"/>
    <lineage>
        <taxon>Bacteria</taxon>
        <taxon>Pseudomonadati</taxon>
        <taxon>Pseudomonadota</taxon>
        <taxon>Gammaproteobacteria</taxon>
        <taxon>Pasteurellales</taxon>
        <taxon>Pasteurellaceae</taxon>
        <taxon>Actinobacillus</taxon>
    </lineage>
</organism>
<dbReference type="eggNOG" id="COG0599">
    <property type="taxonomic scope" value="Bacteria"/>
</dbReference>
<evidence type="ECO:0000259" key="2">
    <source>
        <dbReference type="Pfam" id="PF02627"/>
    </source>
</evidence>
<name>A6VNX1_ACTSZ</name>
<dbReference type="Pfam" id="PF02627">
    <property type="entry name" value="CMD"/>
    <property type="match status" value="2"/>
</dbReference>
<dbReference type="InterPro" id="IPR013096">
    <property type="entry name" value="Cupin_2"/>
</dbReference>
<dbReference type="Gene3D" id="1.20.1290.10">
    <property type="entry name" value="AhpD-like"/>
    <property type="match status" value="1"/>
</dbReference>
<dbReference type="InterPro" id="IPR014710">
    <property type="entry name" value="RmlC-like_jellyroll"/>
</dbReference>
<dbReference type="SUPFAM" id="SSF69118">
    <property type="entry name" value="AhpD-like"/>
    <property type="match status" value="1"/>
</dbReference>
<dbReference type="Pfam" id="PF07883">
    <property type="entry name" value="Cupin_2"/>
    <property type="match status" value="1"/>
</dbReference>
<dbReference type="RefSeq" id="WP_012073045.1">
    <property type="nucleotide sequence ID" value="NC_009655.1"/>
</dbReference>
<dbReference type="KEGG" id="asu:Asuc_1308"/>
<dbReference type="PANTHER" id="PTHR43698:SF1">
    <property type="entry name" value="BLL4564 PROTEIN"/>
    <property type="match status" value="1"/>
</dbReference>
<feature type="domain" description="Carboxymuconolactone decarboxylase-like" evidence="2">
    <location>
        <begin position="38"/>
        <end position="101"/>
    </location>
</feature>
<dbReference type="HOGENOM" id="CLU_064450_0_0_6"/>
<feature type="signal peptide" evidence="1">
    <location>
        <begin position="1"/>
        <end position="21"/>
    </location>
</feature>
<keyword evidence="1" id="KW-0732">Signal</keyword>
<evidence type="ECO:0000313" key="4">
    <source>
        <dbReference type="EMBL" id="ABR74668.1"/>
    </source>
</evidence>
<dbReference type="PANTHER" id="PTHR43698">
    <property type="entry name" value="RIBD C-TERMINAL DOMAIN CONTAINING PROTEIN"/>
    <property type="match status" value="1"/>
</dbReference>
<dbReference type="STRING" id="339671.Asuc_1308"/>
<dbReference type="EMBL" id="CP000746">
    <property type="protein sequence ID" value="ABR74668.1"/>
    <property type="molecule type" value="Genomic_DNA"/>
</dbReference>
<dbReference type="Proteomes" id="UP000001114">
    <property type="component" value="Chromosome"/>
</dbReference>
<feature type="chain" id="PRO_5002704156" evidence="1">
    <location>
        <begin position="22"/>
        <end position="354"/>
    </location>
</feature>
<evidence type="ECO:0000259" key="3">
    <source>
        <dbReference type="Pfam" id="PF07883"/>
    </source>
</evidence>
<dbReference type="CDD" id="cd02233">
    <property type="entry name" value="cupin_HNL-like"/>
    <property type="match status" value="1"/>
</dbReference>
<accession>A6VNX1</accession>
<dbReference type="Gene3D" id="2.60.120.10">
    <property type="entry name" value="Jelly Rolls"/>
    <property type="match status" value="1"/>
</dbReference>
<dbReference type="InterPro" id="IPR003779">
    <property type="entry name" value="CMD-like"/>
</dbReference>
<dbReference type="InterPro" id="IPR047263">
    <property type="entry name" value="HNL-like_cupin"/>
</dbReference>
<protein>
    <submittedName>
        <fullName evidence="4">Carboxymuconolactone decarboxylase</fullName>
    </submittedName>
</protein>
<gene>
    <name evidence="4" type="ordered locus">Asuc_1308</name>
</gene>
<evidence type="ECO:0000313" key="5">
    <source>
        <dbReference type="Proteomes" id="UP000001114"/>
    </source>
</evidence>
<dbReference type="eggNOG" id="COG1917">
    <property type="taxonomic scope" value="Bacteria"/>
</dbReference>
<proteinExistence type="predicted"/>
<keyword evidence="5" id="KW-1185">Reference proteome</keyword>
<feature type="domain" description="Carboxymuconolactone decarboxylase-like" evidence="2">
    <location>
        <begin position="153"/>
        <end position="222"/>
    </location>
</feature>
<dbReference type="AlphaFoldDB" id="A6VNX1"/>
<dbReference type="GO" id="GO:0051920">
    <property type="term" value="F:peroxiredoxin activity"/>
    <property type="evidence" value="ECO:0007669"/>
    <property type="project" value="InterPro"/>
</dbReference>